<keyword evidence="4 6" id="KW-1133">Transmembrane helix</keyword>
<evidence type="ECO:0000313" key="8">
    <source>
        <dbReference type="EMBL" id="NDY84292.1"/>
    </source>
</evidence>
<dbReference type="GO" id="GO:0005886">
    <property type="term" value="C:plasma membrane"/>
    <property type="evidence" value="ECO:0007669"/>
    <property type="project" value="TreeGrafter"/>
</dbReference>
<reference evidence="8" key="1">
    <citation type="submission" date="2020-02" db="EMBL/GenBank/DDBJ databases">
        <authorList>
            <person name="Chen W.-M."/>
        </authorList>
    </citation>
    <scope>NUCLEOTIDE SEQUENCE</scope>
    <source>
        <strain evidence="8">NBD-18</strain>
    </source>
</reference>
<evidence type="ECO:0000256" key="5">
    <source>
        <dbReference type="ARBA" id="ARBA00023136"/>
    </source>
</evidence>
<feature type="transmembrane region" description="Helical" evidence="6">
    <location>
        <begin position="14"/>
        <end position="32"/>
    </location>
</feature>
<name>A0A6B2R237_9BURK</name>
<feature type="transmembrane region" description="Helical" evidence="6">
    <location>
        <begin position="242"/>
        <end position="263"/>
    </location>
</feature>
<feature type="transmembrane region" description="Helical" evidence="6">
    <location>
        <begin position="52"/>
        <end position="72"/>
    </location>
</feature>
<organism evidence="8">
    <name type="scientific">Sheuella amnicola</name>
    <dbReference type="NCBI Taxonomy" id="2707330"/>
    <lineage>
        <taxon>Bacteria</taxon>
        <taxon>Pseudomonadati</taxon>
        <taxon>Pseudomonadota</taxon>
        <taxon>Betaproteobacteria</taxon>
        <taxon>Burkholderiales</taxon>
        <taxon>Alcaligenaceae</taxon>
        <taxon>Sheuella</taxon>
    </lineage>
</organism>
<keyword evidence="5 6" id="KW-0472">Membrane</keyword>
<accession>A0A6B2R237</accession>
<evidence type="ECO:0000256" key="4">
    <source>
        <dbReference type="ARBA" id="ARBA00022989"/>
    </source>
</evidence>
<feature type="transmembrane region" description="Helical" evidence="6">
    <location>
        <begin position="333"/>
        <end position="353"/>
    </location>
</feature>
<dbReference type="AlphaFoldDB" id="A0A6B2R237"/>
<dbReference type="EMBL" id="JAAGRN010000011">
    <property type="protein sequence ID" value="NDY84292.1"/>
    <property type="molecule type" value="Genomic_DNA"/>
</dbReference>
<evidence type="ECO:0000259" key="7">
    <source>
        <dbReference type="PROSITE" id="PS50850"/>
    </source>
</evidence>
<sequence length="425" mass="46502">MIHTASADEAYKKVTLRLIPFLFICYLAAYLDRVNVGFAKLQMLSDLKFSETVYGLGAGIFFIGYFIFEVPSNILLEKIGPRVWIARIMVTWGVLSSCMMFVSSEVTYYVLRFMLGVAEAGFFPGIILYLTYWYPQDRRGRIVALFMTAVAFSGVIGGPLSGWILDTFSGQYGIAGWQWLFLLEGLPSVVLGVITFFYLDDSIAKSKWLTSEEKTFLQARIDADVKEKVHLPVAKIFTDLRVLLFSGIYFFMVMGLYGVGFWLPNIIKNAGVTNVLHNGFLSAIPYFVAAVAMVLVGKSSDRTGERHWHLIISSVIGGTGFWLSGVYATDLTIALIGITIATAGVLSSISLSWTLPTAYLTGTAAAAGIAMVNSIGNLSGFVSPFIVGWIKDMTGSLSGGLDFLAASIVFSAILVYCTKAIKPVR</sequence>
<dbReference type="Gene3D" id="1.20.1250.20">
    <property type="entry name" value="MFS general substrate transporter like domains"/>
    <property type="match status" value="2"/>
</dbReference>
<feature type="transmembrane region" description="Helical" evidence="6">
    <location>
        <begin position="177"/>
        <end position="199"/>
    </location>
</feature>
<protein>
    <submittedName>
        <fullName evidence="8">MFS transporter</fullName>
    </submittedName>
</protein>
<dbReference type="InterPro" id="IPR020846">
    <property type="entry name" value="MFS_dom"/>
</dbReference>
<evidence type="ECO:0000256" key="1">
    <source>
        <dbReference type="ARBA" id="ARBA00004141"/>
    </source>
</evidence>
<feature type="transmembrane region" description="Helical" evidence="6">
    <location>
        <begin position="365"/>
        <end position="390"/>
    </location>
</feature>
<proteinExistence type="predicted"/>
<feature type="transmembrane region" description="Helical" evidence="6">
    <location>
        <begin position="84"/>
        <end position="103"/>
    </location>
</feature>
<feature type="transmembrane region" description="Helical" evidence="6">
    <location>
        <begin position="308"/>
        <end position="327"/>
    </location>
</feature>
<dbReference type="InterPro" id="IPR036259">
    <property type="entry name" value="MFS_trans_sf"/>
</dbReference>
<feature type="domain" description="Major facilitator superfamily (MFS) profile" evidence="7">
    <location>
        <begin position="18"/>
        <end position="425"/>
    </location>
</feature>
<gene>
    <name evidence="8" type="ORF">G3I67_13750</name>
</gene>
<dbReference type="GO" id="GO:0022857">
    <property type="term" value="F:transmembrane transporter activity"/>
    <property type="evidence" value="ECO:0007669"/>
    <property type="project" value="InterPro"/>
</dbReference>
<dbReference type="CDD" id="cd17319">
    <property type="entry name" value="MFS_ExuT_GudP_like"/>
    <property type="match status" value="1"/>
</dbReference>
<dbReference type="PANTHER" id="PTHR43791:SF36">
    <property type="entry name" value="TRANSPORTER, PUTATIVE (AFU_ORTHOLOGUE AFUA_6G08340)-RELATED"/>
    <property type="match status" value="1"/>
</dbReference>
<dbReference type="Pfam" id="PF07690">
    <property type="entry name" value="MFS_1"/>
    <property type="match status" value="1"/>
</dbReference>
<feature type="transmembrane region" description="Helical" evidence="6">
    <location>
        <begin position="275"/>
        <end position="296"/>
    </location>
</feature>
<dbReference type="RefSeq" id="WP_163656115.1">
    <property type="nucleotide sequence ID" value="NZ_JAAGRN010000011.1"/>
</dbReference>
<feature type="transmembrane region" description="Helical" evidence="6">
    <location>
        <begin position="142"/>
        <end position="165"/>
    </location>
</feature>
<keyword evidence="3 6" id="KW-0812">Transmembrane</keyword>
<feature type="transmembrane region" description="Helical" evidence="6">
    <location>
        <begin position="396"/>
        <end position="417"/>
    </location>
</feature>
<dbReference type="PROSITE" id="PS50850">
    <property type="entry name" value="MFS"/>
    <property type="match status" value="1"/>
</dbReference>
<dbReference type="FunFam" id="1.20.1250.20:FF:000018">
    <property type="entry name" value="MFS transporter permease"/>
    <property type="match status" value="1"/>
</dbReference>
<dbReference type="InterPro" id="IPR011701">
    <property type="entry name" value="MFS"/>
</dbReference>
<comment type="subcellular location">
    <subcellularLocation>
        <location evidence="1">Membrane</location>
        <topology evidence="1">Multi-pass membrane protein</topology>
    </subcellularLocation>
</comment>
<evidence type="ECO:0000256" key="6">
    <source>
        <dbReference type="SAM" id="Phobius"/>
    </source>
</evidence>
<evidence type="ECO:0000256" key="2">
    <source>
        <dbReference type="ARBA" id="ARBA00022448"/>
    </source>
</evidence>
<comment type="caution">
    <text evidence="8">The sequence shown here is derived from an EMBL/GenBank/DDBJ whole genome shotgun (WGS) entry which is preliminary data.</text>
</comment>
<keyword evidence="2" id="KW-0813">Transport</keyword>
<dbReference type="SUPFAM" id="SSF103473">
    <property type="entry name" value="MFS general substrate transporter"/>
    <property type="match status" value="1"/>
</dbReference>
<evidence type="ECO:0000256" key="3">
    <source>
        <dbReference type="ARBA" id="ARBA00022692"/>
    </source>
</evidence>
<feature type="transmembrane region" description="Helical" evidence="6">
    <location>
        <begin position="109"/>
        <end position="130"/>
    </location>
</feature>
<dbReference type="PANTHER" id="PTHR43791">
    <property type="entry name" value="PERMEASE-RELATED"/>
    <property type="match status" value="1"/>
</dbReference>